<evidence type="ECO:0000256" key="3">
    <source>
        <dbReference type="ARBA" id="ARBA00022694"/>
    </source>
</evidence>
<organism evidence="12 15">
    <name type="scientific">Bacillus subtilis</name>
    <dbReference type="NCBI Taxonomy" id="1423"/>
    <lineage>
        <taxon>Bacteria</taxon>
        <taxon>Bacillati</taxon>
        <taxon>Bacillota</taxon>
        <taxon>Bacilli</taxon>
        <taxon>Bacillales</taxon>
        <taxon>Bacillaceae</taxon>
        <taxon>Bacillus</taxon>
    </lineage>
</organism>
<dbReference type="SMART" id="SM00849">
    <property type="entry name" value="Lactamase_B"/>
    <property type="match status" value="1"/>
</dbReference>
<dbReference type="HAMAP" id="MF_01818">
    <property type="entry name" value="RNase_Z_BN"/>
    <property type="match status" value="1"/>
</dbReference>
<dbReference type="Gene3D" id="3.60.15.10">
    <property type="entry name" value="Ribonuclease Z/Hydroxyacylglutathione hydrolase-like"/>
    <property type="match status" value="1"/>
</dbReference>
<dbReference type="AlphaFoldDB" id="A0A063XBS7"/>
<comment type="function">
    <text evidence="9 10">Zinc phosphodiesterase, which displays some tRNA 3'-processing endonuclease activity. Probably involved in tRNA maturation, by removing a 3'-trailer from precursor tRNA.</text>
</comment>
<comment type="catalytic activity">
    <reaction evidence="10">
        <text>Endonucleolytic cleavage of RNA, removing extra 3' nucleotides from tRNA precursor, generating 3' termini of tRNAs. A 3'-hydroxy group is left at the tRNA terminus and a 5'-phosphoryl group is left at the trailer molecule.</text>
        <dbReference type="EC" id="3.1.26.11"/>
    </reaction>
</comment>
<evidence type="ECO:0000256" key="7">
    <source>
        <dbReference type="ARBA" id="ARBA00022801"/>
    </source>
</evidence>
<dbReference type="NCBIfam" id="TIGR02651">
    <property type="entry name" value="RNase_Z"/>
    <property type="match status" value="1"/>
</dbReference>
<dbReference type="Proteomes" id="UP000032247">
    <property type="component" value="Unassembled WGS sequence"/>
</dbReference>
<keyword evidence="3 10" id="KW-0819">tRNA processing</keyword>
<evidence type="ECO:0000256" key="5">
    <source>
        <dbReference type="ARBA" id="ARBA00022723"/>
    </source>
</evidence>
<dbReference type="InterPro" id="IPR001279">
    <property type="entry name" value="Metallo-B-lactamas"/>
</dbReference>
<evidence type="ECO:0000313" key="12">
    <source>
        <dbReference type="EMBL" id="KIU11555.1"/>
    </source>
</evidence>
<feature type="binding site" evidence="10">
    <location>
        <position position="68"/>
    </location>
    <ligand>
        <name>Zn(2+)</name>
        <dbReference type="ChEBI" id="CHEBI:29105"/>
        <label>2</label>
        <note>catalytic</note>
    </ligand>
</feature>
<dbReference type="Proteomes" id="UP000665181">
    <property type="component" value="Unassembled WGS sequence"/>
</dbReference>
<feature type="binding site" evidence="10">
    <location>
        <position position="140"/>
    </location>
    <ligand>
        <name>Zn(2+)</name>
        <dbReference type="ChEBI" id="CHEBI:29105"/>
        <label>1</label>
        <note>catalytic</note>
    </ligand>
</feature>
<dbReference type="EMBL" id="CP125292">
    <property type="protein sequence ID" value="WHM21965.1"/>
    <property type="molecule type" value="Genomic_DNA"/>
</dbReference>
<dbReference type="GO" id="GO:0042802">
    <property type="term" value="F:identical protein binding"/>
    <property type="evidence" value="ECO:0007669"/>
    <property type="project" value="UniProtKB-ARBA"/>
</dbReference>
<feature type="active site" description="Proton acceptor" evidence="10">
    <location>
        <position position="67"/>
    </location>
</feature>
<dbReference type="STRING" id="483913.AN935_11765"/>
<dbReference type="Pfam" id="PF23023">
    <property type="entry name" value="Anti-Pycsar_Apyc1"/>
    <property type="match status" value="1"/>
</dbReference>
<keyword evidence="4 10" id="KW-0540">Nuclease</keyword>
<gene>
    <name evidence="10 14" type="primary">rnz</name>
    <name evidence="13" type="ORF">J5227_00530</name>
    <name evidence="14" type="ORF">QL281_02355</name>
    <name evidence="12" type="ORF">SC09_Contig24orf00573</name>
</gene>
<proteinExistence type="inferred from homology"/>
<evidence type="ECO:0000256" key="9">
    <source>
        <dbReference type="ARBA" id="ARBA00057812"/>
    </source>
</evidence>
<feature type="binding site" evidence="10">
    <location>
        <position position="67"/>
    </location>
    <ligand>
        <name>Zn(2+)</name>
        <dbReference type="ChEBI" id="CHEBI:29105"/>
        <label>2</label>
        <note>catalytic</note>
    </ligand>
</feature>
<dbReference type="PANTHER" id="PTHR46018">
    <property type="entry name" value="ZINC PHOSPHODIESTERASE ELAC PROTEIN 1"/>
    <property type="match status" value="1"/>
</dbReference>
<evidence type="ECO:0000256" key="2">
    <source>
        <dbReference type="ARBA" id="ARBA00012477"/>
    </source>
</evidence>
<keyword evidence="6 10" id="KW-0255">Endonuclease</keyword>
<dbReference type="GO" id="GO:0042781">
    <property type="term" value="F:3'-tRNA processing endoribonuclease activity"/>
    <property type="evidence" value="ECO:0007669"/>
    <property type="project" value="UniProtKB-UniRule"/>
</dbReference>
<evidence type="ECO:0000256" key="1">
    <source>
        <dbReference type="ARBA" id="ARBA00011738"/>
    </source>
</evidence>
<dbReference type="EC" id="3.1.26.11" evidence="2 10"/>
<dbReference type="OMA" id="GTQRQMM"/>
<comment type="subunit">
    <text evidence="1 10">Homodimer.</text>
</comment>
<feature type="binding site" evidence="10">
    <location>
        <position position="211"/>
    </location>
    <ligand>
        <name>Zn(2+)</name>
        <dbReference type="ChEBI" id="CHEBI:29105"/>
        <label>2</label>
        <note>catalytic</note>
    </ligand>
</feature>
<keyword evidence="8 10" id="KW-0862">Zinc</keyword>
<dbReference type="Pfam" id="PF12706">
    <property type="entry name" value="Lactamase_B_2"/>
    <property type="match status" value="1"/>
</dbReference>
<dbReference type="NCBIfam" id="NF000801">
    <property type="entry name" value="PRK00055.1-3"/>
    <property type="match status" value="1"/>
</dbReference>
<dbReference type="PATRIC" id="fig|1423.167.peg.3454"/>
<evidence type="ECO:0000256" key="10">
    <source>
        <dbReference type="HAMAP-Rule" id="MF_01818"/>
    </source>
</evidence>
<accession>A0A063XBS7</accession>
<dbReference type="RefSeq" id="WP_004398681.1">
    <property type="nucleotide sequence ID" value="NZ_AP024621.1"/>
</dbReference>
<protein>
    <recommendedName>
        <fullName evidence="2 10">Ribonuclease Z</fullName>
        <shortName evidence="10">RNase Z</shortName>
        <ecNumber evidence="2 10">3.1.26.11</ecNumber>
    </recommendedName>
    <alternativeName>
        <fullName evidence="10">tRNA 3 endonuclease</fullName>
    </alternativeName>
    <alternativeName>
        <fullName evidence="10">tRNase Z</fullName>
    </alternativeName>
</protein>
<sequence>MELLFLGTGAGIPAKARNVTSVALKLLEERRSVWLFDCGEATQHQILHTTIKPRKIEKIFITHMHGDHVYGLPGLLGSRSFQGGEDELTVYGPKGIKAFIETSLAVTKTHLTYPLAIQEIEEGIVFEDDQFIVTAVSVIHGVEAFGYRVQEKDVPGSLKADVLKEMNIPPGPVYQKIKKGETVTLEDGRIINGNDFLEPPKKGRSVVFSGDTRVSDKLKELARDCDVLVHEATFAKEDRKLAYDYYHSTTEQAAVTAKEARAKQLILTHISARYQGDASLELQKEAVDVFPNSVAAYDFLEVNVPRG</sequence>
<evidence type="ECO:0000256" key="8">
    <source>
        <dbReference type="ARBA" id="ARBA00022833"/>
    </source>
</evidence>
<dbReference type="SMR" id="A0A063XBS7"/>
<feature type="binding site" evidence="10">
    <location>
        <position position="65"/>
    </location>
    <ligand>
        <name>Zn(2+)</name>
        <dbReference type="ChEBI" id="CHEBI:29105"/>
        <label>1</label>
        <note>catalytic</note>
    </ligand>
</feature>
<feature type="binding site" evidence="10">
    <location>
        <position position="269"/>
    </location>
    <ligand>
        <name>Zn(2+)</name>
        <dbReference type="ChEBI" id="CHEBI:29105"/>
        <label>2</label>
        <note>catalytic</note>
    </ligand>
</feature>
<feature type="binding site" evidence="10">
    <location>
        <position position="63"/>
    </location>
    <ligand>
        <name>Zn(2+)</name>
        <dbReference type="ChEBI" id="CHEBI:29105"/>
        <label>1</label>
        <note>catalytic</note>
    </ligand>
</feature>
<keyword evidence="5 10" id="KW-0479">Metal-binding</keyword>
<comment type="similarity">
    <text evidence="10">Belongs to the RNase Z family.</text>
</comment>
<feature type="binding site" evidence="10">
    <location>
        <position position="211"/>
    </location>
    <ligand>
        <name>Zn(2+)</name>
        <dbReference type="ChEBI" id="CHEBI:29105"/>
        <label>1</label>
        <note>catalytic</note>
    </ligand>
</feature>
<dbReference type="InterPro" id="IPR013471">
    <property type="entry name" value="RNase_Z/BN"/>
</dbReference>
<dbReference type="Proteomes" id="UP001229422">
    <property type="component" value="Chromosome"/>
</dbReference>
<reference evidence="13" key="2">
    <citation type="submission" date="2021-03" db="EMBL/GenBank/DDBJ databases">
        <title>Isolation of Bacillus subtilis from fermented food sample.</title>
        <authorList>
            <person name="Lakshmanan V."/>
            <person name="Athira K."/>
            <person name="Rajagopal K."/>
        </authorList>
    </citation>
    <scope>NUCLEOTIDE SEQUENCE</scope>
    <source>
        <strain evidence="13">S1</strain>
    </source>
</reference>
<dbReference type="GO" id="GO:0008270">
    <property type="term" value="F:zinc ion binding"/>
    <property type="evidence" value="ECO:0007669"/>
    <property type="project" value="UniProtKB-UniRule"/>
</dbReference>
<evidence type="ECO:0000256" key="6">
    <source>
        <dbReference type="ARBA" id="ARBA00022759"/>
    </source>
</evidence>
<dbReference type="EMBL" id="JAGFPW010000001">
    <property type="protein sequence ID" value="MBO3792830.1"/>
    <property type="molecule type" value="Genomic_DNA"/>
</dbReference>
<reference evidence="14" key="3">
    <citation type="submission" date="2023-05" db="EMBL/GenBank/DDBJ databases">
        <title>Complete genome sequence of Bacillus subtilis SRCM117797 isolated from Soybean paste.</title>
        <authorList>
            <person name="Abraha H.B."/>
            <person name="Kim K.-P."/>
            <person name="Ryu M.-S."/>
            <person name="Jeong D.-Y."/>
        </authorList>
    </citation>
    <scope>NUCLEOTIDE SEQUENCE</scope>
    <source>
        <strain evidence="14">SRCM117797</strain>
    </source>
</reference>
<evidence type="ECO:0000313" key="14">
    <source>
        <dbReference type="EMBL" id="WHM21965.1"/>
    </source>
</evidence>
<dbReference type="CDD" id="cd07717">
    <property type="entry name" value="RNaseZ_ZiPD-like_MBL-fold"/>
    <property type="match status" value="1"/>
</dbReference>
<evidence type="ECO:0000259" key="11">
    <source>
        <dbReference type="SMART" id="SM00849"/>
    </source>
</evidence>
<name>A0A063XBS7_BACIU</name>
<comment type="cofactor">
    <cofactor evidence="10">
        <name>Zn(2+)</name>
        <dbReference type="ChEBI" id="CHEBI:29105"/>
    </cofactor>
    <text evidence="10">Binds 2 Zn(2+) ions.</text>
</comment>
<evidence type="ECO:0000313" key="13">
    <source>
        <dbReference type="EMBL" id="MBO3792830.1"/>
    </source>
</evidence>
<evidence type="ECO:0000256" key="4">
    <source>
        <dbReference type="ARBA" id="ARBA00022722"/>
    </source>
</evidence>
<evidence type="ECO:0000313" key="15">
    <source>
        <dbReference type="Proteomes" id="UP000032247"/>
    </source>
</evidence>
<feature type="domain" description="Metallo-beta-lactamase" evidence="11">
    <location>
        <begin position="18"/>
        <end position="269"/>
    </location>
</feature>
<dbReference type="SUPFAM" id="SSF56281">
    <property type="entry name" value="Metallo-hydrolase/oxidoreductase"/>
    <property type="match status" value="1"/>
</dbReference>
<dbReference type="PANTHER" id="PTHR46018:SF2">
    <property type="entry name" value="ZINC PHOSPHODIESTERASE ELAC PROTEIN 1"/>
    <property type="match status" value="1"/>
</dbReference>
<reference evidence="12 15" key="1">
    <citation type="submission" date="2014-12" db="EMBL/GenBank/DDBJ databases">
        <title>Comparative genome analysis of Bacillus coagulans HM-08, Clostridium butyricum HM-68, Bacillus subtilis HM-66 and Bacillus licheniformis BL-09.</title>
        <authorList>
            <person name="Zhang H."/>
        </authorList>
    </citation>
    <scope>NUCLEOTIDE SEQUENCE [LARGE SCALE GENOMIC DNA]</scope>
    <source>
        <strain evidence="12 15">HM-66</strain>
    </source>
</reference>
<dbReference type="EMBL" id="JXBC01000003">
    <property type="protein sequence ID" value="KIU11555.1"/>
    <property type="molecule type" value="Genomic_DNA"/>
</dbReference>
<dbReference type="FunFam" id="3.60.15.10:FF:000002">
    <property type="entry name" value="Ribonuclease Z"/>
    <property type="match status" value="1"/>
</dbReference>
<dbReference type="InterPro" id="IPR036866">
    <property type="entry name" value="RibonucZ/Hydroxyglut_hydro"/>
</dbReference>
<keyword evidence="7 10" id="KW-0378">Hydrolase</keyword>